<comment type="caution">
    <text evidence="2">The sequence shown here is derived from an EMBL/GenBank/DDBJ whole genome shotgun (WGS) entry which is preliminary data.</text>
</comment>
<protein>
    <submittedName>
        <fullName evidence="2">Uncharacterized protein</fullName>
    </submittedName>
</protein>
<feature type="compositionally biased region" description="Low complexity" evidence="1">
    <location>
        <begin position="397"/>
        <end position="425"/>
    </location>
</feature>
<name>A0ABR3AF07_9AGAR</name>
<gene>
    <name evidence="2" type="ORF">AAF712_001717</name>
</gene>
<feature type="compositionally biased region" description="Polar residues" evidence="1">
    <location>
        <begin position="32"/>
        <end position="56"/>
    </location>
</feature>
<feature type="compositionally biased region" description="Low complexity" evidence="1">
    <location>
        <begin position="91"/>
        <end position="115"/>
    </location>
</feature>
<feature type="region of interest" description="Disordered" evidence="1">
    <location>
        <begin position="274"/>
        <end position="327"/>
    </location>
</feature>
<feature type="compositionally biased region" description="Acidic residues" evidence="1">
    <location>
        <begin position="205"/>
        <end position="222"/>
    </location>
</feature>
<feature type="region of interest" description="Disordered" evidence="1">
    <location>
        <begin position="332"/>
        <end position="351"/>
    </location>
</feature>
<evidence type="ECO:0000256" key="1">
    <source>
        <dbReference type="SAM" id="MobiDB-lite"/>
    </source>
</evidence>
<keyword evidence="3" id="KW-1185">Reference proteome</keyword>
<reference evidence="2 3" key="1">
    <citation type="submission" date="2024-05" db="EMBL/GenBank/DDBJ databases">
        <title>A draft genome resource for the thread blight pathogen Marasmius tenuissimus strain MS-2.</title>
        <authorList>
            <person name="Yulfo-Soto G.E."/>
            <person name="Baruah I.K."/>
            <person name="Amoako-Attah I."/>
            <person name="Bukari Y."/>
            <person name="Meinhardt L.W."/>
            <person name="Bailey B.A."/>
            <person name="Cohen S.P."/>
        </authorList>
    </citation>
    <scope>NUCLEOTIDE SEQUENCE [LARGE SCALE GENOMIC DNA]</scope>
    <source>
        <strain evidence="2 3">MS-2</strain>
    </source>
</reference>
<proteinExistence type="predicted"/>
<dbReference type="Proteomes" id="UP001437256">
    <property type="component" value="Unassembled WGS sequence"/>
</dbReference>
<dbReference type="EMBL" id="JBBXMP010000004">
    <property type="protein sequence ID" value="KAL0071157.1"/>
    <property type="molecule type" value="Genomic_DNA"/>
</dbReference>
<evidence type="ECO:0000313" key="3">
    <source>
        <dbReference type="Proteomes" id="UP001437256"/>
    </source>
</evidence>
<sequence>MPPPSPQLSPDGRWNSVNRMGGLPPPLRLNDRTPSPVTAVASDTRTPSYGTGNIQGETVFASPRTVEPNQPPPILPIEPVQRRAPTPGIGRSSPFLRSFSPFSRPRPSTPSSNPRVDVEPHTPGRRSGLRRQREPILVAPNPRSHVGQTPRWLTNLIPGRRSSRHGRQSSVDHTAENQSEASGGSYSSSALRASWVGIDHRDADGGSDYESSSDDEETEEGSDSQVDVDAPIAWANGFEADGVSGLSTPSPFMPAFSSPSAGPLRRPREDSFFNSPNATSENPCVPLATRQSHFPRSSSPPDRVRSPRRPGMYGPEGVSPSRFPSDVPVMLASSTGLRNDPTQSRIPPYLSSNHPYSGYVSSQPPALGMYGSALHTGHDGYVSSMIRSGATTETHSRSMSRSGRTSGTGGSMATSDASAASAALGESRDGGSGTGRTRLWPPPEPQPIHNRAAYYPGFAYPAYPGPPFYGYSDHSYRPPMS</sequence>
<evidence type="ECO:0000313" key="2">
    <source>
        <dbReference type="EMBL" id="KAL0071157.1"/>
    </source>
</evidence>
<feature type="region of interest" description="Disordered" evidence="1">
    <location>
        <begin position="199"/>
        <end position="230"/>
    </location>
</feature>
<feature type="region of interest" description="Disordered" evidence="1">
    <location>
        <begin position="389"/>
        <end position="447"/>
    </location>
</feature>
<organism evidence="2 3">
    <name type="scientific">Marasmius tenuissimus</name>
    <dbReference type="NCBI Taxonomy" id="585030"/>
    <lineage>
        <taxon>Eukaryota</taxon>
        <taxon>Fungi</taxon>
        <taxon>Dikarya</taxon>
        <taxon>Basidiomycota</taxon>
        <taxon>Agaricomycotina</taxon>
        <taxon>Agaricomycetes</taxon>
        <taxon>Agaricomycetidae</taxon>
        <taxon>Agaricales</taxon>
        <taxon>Marasmiineae</taxon>
        <taxon>Marasmiaceae</taxon>
        <taxon>Marasmius</taxon>
    </lineage>
</organism>
<accession>A0ABR3AF07</accession>
<feature type="region of interest" description="Disordered" evidence="1">
    <location>
        <begin position="1"/>
        <end position="187"/>
    </location>
</feature>